<evidence type="ECO:0000313" key="2">
    <source>
        <dbReference type="EMBL" id="GAV00093.1"/>
    </source>
</evidence>
<name>A0A1D1VJ16_RAMVA</name>
<dbReference type="GO" id="GO:0003676">
    <property type="term" value="F:nucleic acid binding"/>
    <property type="evidence" value="ECO:0007669"/>
    <property type="project" value="InterPro"/>
</dbReference>
<feature type="domain" description="DDE-1" evidence="1">
    <location>
        <begin position="20"/>
        <end position="179"/>
    </location>
</feature>
<dbReference type="EMBL" id="BDGG01000005">
    <property type="protein sequence ID" value="GAV00093.1"/>
    <property type="molecule type" value="Genomic_DNA"/>
</dbReference>
<organism evidence="2 3">
    <name type="scientific">Ramazzottius varieornatus</name>
    <name type="common">Water bear</name>
    <name type="synonym">Tardigrade</name>
    <dbReference type="NCBI Taxonomy" id="947166"/>
    <lineage>
        <taxon>Eukaryota</taxon>
        <taxon>Metazoa</taxon>
        <taxon>Ecdysozoa</taxon>
        <taxon>Tardigrada</taxon>
        <taxon>Eutardigrada</taxon>
        <taxon>Parachela</taxon>
        <taxon>Hypsibioidea</taxon>
        <taxon>Ramazzottiidae</taxon>
        <taxon>Ramazzottius</taxon>
    </lineage>
</organism>
<gene>
    <name evidence="2" type="primary">RvY_10990</name>
    <name evidence="2" type="synonym">RvY_10990.1</name>
    <name evidence="2" type="ORF">RvY_10990-1</name>
</gene>
<dbReference type="Proteomes" id="UP000186922">
    <property type="component" value="Unassembled WGS sequence"/>
</dbReference>
<comment type="caution">
    <text evidence="2">The sequence shown here is derived from an EMBL/GenBank/DDBJ whole genome shotgun (WGS) entry which is preliminary data.</text>
</comment>
<dbReference type="InterPro" id="IPR004875">
    <property type="entry name" value="DDE_SF_endonuclease_dom"/>
</dbReference>
<dbReference type="Pfam" id="PF03184">
    <property type="entry name" value="DDE_1"/>
    <property type="match status" value="1"/>
</dbReference>
<evidence type="ECO:0000259" key="1">
    <source>
        <dbReference type="Pfam" id="PF03184"/>
    </source>
</evidence>
<dbReference type="AlphaFoldDB" id="A0A1D1VJ16"/>
<accession>A0A1D1VJ16</accession>
<proteinExistence type="predicted"/>
<evidence type="ECO:0000313" key="3">
    <source>
        <dbReference type="Proteomes" id="UP000186922"/>
    </source>
</evidence>
<reference evidence="2 3" key="1">
    <citation type="journal article" date="2016" name="Nat. Commun.">
        <title>Extremotolerant tardigrade genome and improved radiotolerance of human cultured cells by tardigrade-unique protein.</title>
        <authorList>
            <person name="Hashimoto T."/>
            <person name="Horikawa D.D."/>
            <person name="Saito Y."/>
            <person name="Kuwahara H."/>
            <person name="Kozuka-Hata H."/>
            <person name="Shin-I T."/>
            <person name="Minakuchi Y."/>
            <person name="Ohishi K."/>
            <person name="Motoyama A."/>
            <person name="Aizu T."/>
            <person name="Enomoto A."/>
            <person name="Kondo K."/>
            <person name="Tanaka S."/>
            <person name="Hara Y."/>
            <person name="Koshikawa S."/>
            <person name="Sagara H."/>
            <person name="Miura T."/>
            <person name="Yokobori S."/>
            <person name="Miyagawa K."/>
            <person name="Suzuki Y."/>
            <person name="Kubo T."/>
            <person name="Oyama M."/>
            <person name="Kohara Y."/>
            <person name="Fujiyama A."/>
            <person name="Arakawa K."/>
            <person name="Katayama T."/>
            <person name="Toyoda A."/>
            <person name="Kunieda T."/>
        </authorList>
    </citation>
    <scope>NUCLEOTIDE SEQUENCE [LARGE SCALE GENOMIC DNA]</scope>
    <source>
        <strain evidence="2 3">YOKOZUNA-1</strain>
    </source>
</reference>
<keyword evidence="3" id="KW-1185">Reference proteome</keyword>
<sequence>MHRKKISQWAWPFPQTDINFPAVVIFKDNKKTGKLSESILEKLDIPENVVVFSTTSGWWLSSLDIQWIEFTFDEKEKGSYLFRDHAPAHLSHESQALLEKKGTEQTFIPKGLTGKYQPLDVGVNYPFKCYLNKSYHEWRDKCTEITKKGYLKKPSRQEFLYFVSEAWSKIKTSTVEKPFGRRQYLA</sequence>
<dbReference type="STRING" id="947166.A0A1D1VJ16"/>
<dbReference type="OrthoDB" id="4327074at2759"/>
<protein>
    <recommendedName>
        <fullName evidence="1">DDE-1 domain-containing protein</fullName>
    </recommendedName>
</protein>